<dbReference type="GO" id="GO:0046256">
    <property type="term" value="P:2,4,6-trinitrotoluene catabolic process"/>
    <property type="evidence" value="ECO:0007669"/>
    <property type="project" value="TreeGrafter"/>
</dbReference>
<gene>
    <name evidence="3" type="primary">nfrA2</name>
    <name evidence="3" type="ORF">ERS852470_00152</name>
</gene>
<keyword evidence="1" id="KW-0520">NAD</keyword>
<dbReference type="Pfam" id="PF00881">
    <property type="entry name" value="Nitroreductase"/>
    <property type="match status" value="1"/>
</dbReference>
<evidence type="ECO:0000256" key="1">
    <source>
        <dbReference type="ARBA" id="ARBA00023027"/>
    </source>
</evidence>
<dbReference type="GO" id="GO:0005829">
    <property type="term" value="C:cytosol"/>
    <property type="evidence" value="ECO:0007669"/>
    <property type="project" value="TreeGrafter"/>
</dbReference>
<dbReference type="RefSeq" id="WP_055274906.1">
    <property type="nucleotide sequence ID" value="NZ_CYYT01000022.1"/>
</dbReference>
<dbReference type="PANTHER" id="PTHR23026:SF125">
    <property type="entry name" value="OXYGEN-INSENSITIVE NAD(P)H NITROREDUCTASE"/>
    <property type="match status" value="1"/>
</dbReference>
<dbReference type="AlphaFoldDB" id="A0A173XNY9"/>
<dbReference type="GO" id="GO:0046857">
    <property type="term" value="F:oxidoreductase activity, acting on other nitrogenous compounds as donors, with NAD or NADP as acceptor"/>
    <property type="evidence" value="ECO:0007669"/>
    <property type="project" value="TreeGrafter"/>
</dbReference>
<organism evidence="3 4">
    <name type="scientific">Clostridium disporicum</name>
    <dbReference type="NCBI Taxonomy" id="84024"/>
    <lineage>
        <taxon>Bacteria</taxon>
        <taxon>Bacillati</taxon>
        <taxon>Bacillota</taxon>
        <taxon>Clostridia</taxon>
        <taxon>Eubacteriales</taxon>
        <taxon>Clostridiaceae</taxon>
        <taxon>Clostridium</taxon>
    </lineage>
</organism>
<protein>
    <submittedName>
        <fullName evidence="3">Nitroreductase</fullName>
        <ecNumber evidence="3">1.5.1.39</ecNumber>
    </submittedName>
</protein>
<dbReference type="PANTHER" id="PTHR23026">
    <property type="entry name" value="NADPH NITROREDUCTASE"/>
    <property type="match status" value="1"/>
</dbReference>
<keyword evidence="3" id="KW-0560">Oxidoreductase</keyword>
<feature type="domain" description="Nitroreductase" evidence="2">
    <location>
        <begin position="8"/>
        <end position="162"/>
    </location>
</feature>
<dbReference type="InterPro" id="IPR029479">
    <property type="entry name" value="Nitroreductase"/>
</dbReference>
<name>A0A173XNY9_9CLOT</name>
<reference evidence="3 4" key="1">
    <citation type="submission" date="2015-09" db="EMBL/GenBank/DDBJ databases">
        <authorList>
            <consortium name="Pathogen Informatics"/>
        </authorList>
    </citation>
    <scope>NUCLEOTIDE SEQUENCE [LARGE SCALE GENOMIC DNA]</scope>
    <source>
        <strain evidence="3 4">2789STDY5834855</strain>
    </source>
</reference>
<dbReference type="SUPFAM" id="SSF55469">
    <property type="entry name" value="FMN-dependent nitroreductase-like"/>
    <property type="match status" value="1"/>
</dbReference>
<dbReference type="EC" id="1.5.1.39" evidence="3"/>
<dbReference type="InterPro" id="IPR050627">
    <property type="entry name" value="Nitroreductase/BluB"/>
</dbReference>
<dbReference type="Proteomes" id="UP000095558">
    <property type="component" value="Unassembled WGS sequence"/>
</dbReference>
<proteinExistence type="predicted"/>
<sequence>MNEVIKNIKARRSCREYIDTQISTEDLNEILECALCGPSGMNSQGCYYTAIQNKEVLQELNKAVKAVFREREDSRGFDEDYNFYYKAPTLVIVTAKKDYKYFYTDGAAGLENIFLAATSLGMGTCWINQLADTYDNPQVRKILDRCHIPSDFGVVGCAAIGYSARASVAPKRIQGRSLIVR</sequence>
<dbReference type="EMBL" id="CYZV01000001">
    <property type="protein sequence ID" value="CUN53419.1"/>
    <property type="molecule type" value="Genomic_DNA"/>
</dbReference>
<dbReference type="Gene3D" id="3.40.109.10">
    <property type="entry name" value="NADH Oxidase"/>
    <property type="match status" value="1"/>
</dbReference>
<dbReference type="OrthoDB" id="9783470at2"/>
<dbReference type="InterPro" id="IPR000415">
    <property type="entry name" value="Nitroreductase-like"/>
</dbReference>
<accession>A0A173XNY9</accession>
<evidence type="ECO:0000259" key="2">
    <source>
        <dbReference type="Pfam" id="PF00881"/>
    </source>
</evidence>
<dbReference type="GO" id="GO:0008752">
    <property type="term" value="F:FMN reductase [NAD(P)H] activity"/>
    <property type="evidence" value="ECO:0007669"/>
    <property type="project" value="UniProtKB-EC"/>
</dbReference>
<evidence type="ECO:0000313" key="3">
    <source>
        <dbReference type="EMBL" id="CUN53419.1"/>
    </source>
</evidence>
<evidence type="ECO:0000313" key="4">
    <source>
        <dbReference type="Proteomes" id="UP000095558"/>
    </source>
</evidence>